<accession>A0ABD3ZYR6</accession>
<evidence type="ECO:0000313" key="13">
    <source>
        <dbReference type="EMBL" id="KIL33276.1"/>
    </source>
</evidence>
<evidence type="ECO:0000256" key="9">
    <source>
        <dbReference type="PROSITE-ProRule" id="PRU00169"/>
    </source>
</evidence>
<dbReference type="PANTHER" id="PTHR48111:SF44">
    <property type="entry name" value="TRANSCRIPTIONAL REGULATORY PROTEIN RESD"/>
    <property type="match status" value="1"/>
</dbReference>
<dbReference type="PROSITE" id="PS50110">
    <property type="entry name" value="RESPONSE_REGULATORY"/>
    <property type="match status" value="1"/>
</dbReference>
<dbReference type="InterPro" id="IPR001867">
    <property type="entry name" value="OmpR/PhoB-type_DNA-bd"/>
</dbReference>
<keyword evidence="2" id="KW-0963">Cytoplasm</keyword>
<evidence type="ECO:0000256" key="7">
    <source>
        <dbReference type="ARBA" id="ARBA00023159"/>
    </source>
</evidence>
<evidence type="ECO:0000259" key="11">
    <source>
        <dbReference type="PROSITE" id="PS50110"/>
    </source>
</evidence>
<dbReference type="GO" id="GO:0005737">
    <property type="term" value="C:cytoplasm"/>
    <property type="evidence" value="ECO:0007669"/>
    <property type="project" value="UniProtKB-SubCell"/>
</dbReference>
<keyword evidence="7" id="KW-0010">Activator</keyword>
<evidence type="ECO:0008006" key="15">
    <source>
        <dbReference type="Google" id="ProtNLM"/>
    </source>
</evidence>
<dbReference type="GO" id="GO:0010468">
    <property type="term" value="P:regulation of gene expression"/>
    <property type="evidence" value="ECO:0007669"/>
    <property type="project" value="UniProtKB-ARBA"/>
</dbReference>
<dbReference type="SMART" id="SM00448">
    <property type="entry name" value="REC"/>
    <property type="match status" value="1"/>
</dbReference>
<dbReference type="FunFam" id="3.40.50.2300:FF:000001">
    <property type="entry name" value="DNA-binding response regulator PhoB"/>
    <property type="match status" value="1"/>
</dbReference>
<dbReference type="Proteomes" id="UP000031970">
    <property type="component" value="Unassembled WGS sequence"/>
</dbReference>
<evidence type="ECO:0000256" key="5">
    <source>
        <dbReference type="ARBA" id="ARBA00023015"/>
    </source>
</evidence>
<dbReference type="Gene3D" id="6.10.250.690">
    <property type="match status" value="1"/>
</dbReference>
<gene>
    <name evidence="13" type="ORF">B4067_2532</name>
</gene>
<keyword evidence="3 9" id="KW-0597">Phosphoprotein</keyword>
<comment type="caution">
    <text evidence="13">The sequence shown here is derived from an EMBL/GenBank/DDBJ whole genome shotgun (WGS) entry which is preliminary data.</text>
</comment>
<dbReference type="FunFam" id="1.10.10.10:FF:000018">
    <property type="entry name" value="DNA-binding response regulator ResD"/>
    <property type="match status" value="1"/>
</dbReference>
<dbReference type="Gene3D" id="3.40.50.2300">
    <property type="match status" value="1"/>
</dbReference>
<evidence type="ECO:0000256" key="1">
    <source>
        <dbReference type="ARBA" id="ARBA00004496"/>
    </source>
</evidence>
<evidence type="ECO:0000259" key="12">
    <source>
        <dbReference type="PROSITE" id="PS51755"/>
    </source>
</evidence>
<evidence type="ECO:0000313" key="14">
    <source>
        <dbReference type="Proteomes" id="UP000031970"/>
    </source>
</evidence>
<feature type="modified residue" description="4-aspartylphosphate" evidence="9">
    <location>
        <position position="68"/>
    </location>
</feature>
<dbReference type="GO" id="GO:0003677">
    <property type="term" value="F:DNA binding"/>
    <property type="evidence" value="ECO:0007669"/>
    <property type="project" value="UniProtKB-UniRule"/>
</dbReference>
<dbReference type="SMART" id="SM00862">
    <property type="entry name" value="Trans_reg_C"/>
    <property type="match status" value="1"/>
</dbReference>
<keyword evidence="4" id="KW-0902">Two-component regulatory system</keyword>
<dbReference type="CDD" id="cd17574">
    <property type="entry name" value="REC_OmpR"/>
    <property type="match status" value="1"/>
</dbReference>
<dbReference type="GO" id="GO:0000160">
    <property type="term" value="P:phosphorelay signal transduction system"/>
    <property type="evidence" value="ECO:0007669"/>
    <property type="project" value="UniProtKB-KW"/>
</dbReference>
<dbReference type="InterPro" id="IPR036388">
    <property type="entry name" value="WH-like_DNA-bd_sf"/>
</dbReference>
<evidence type="ECO:0000256" key="2">
    <source>
        <dbReference type="ARBA" id="ARBA00022490"/>
    </source>
</evidence>
<dbReference type="InterPro" id="IPR011006">
    <property type="entry name" value="CheY-like_superfamily"/>
</dbReference>
<dbReference type="SUPFAM" id="SSF52172">
    <property type="entry name" value="CheY-like"/>
    <property type="match status" value="1"/>
</dbReference>
<sequence length="251" mass="28718">MKVTEGKQGENMDQTNETKILVVDDEARIRRLLRMYLERENYAIDEAENGDEAIAKGLEANYDLILLDLMMPGTDGIEVCRQIREKKATPIIMLTAKGEEANRVQGFEAGTDDYIVKPFSPREVVLRVKALLRRASQTSYFNANTPTKNVLVFSHLSIDHDAHRVTADGTEVSLTPKEYELLYFLAKTPDKVYDREKLLKEVWQYEFFGDLRTVDTHVKRLREKLNKVSPEAAKKIVTVWGVGYKFEVGAE</sequence>
<keyword evidence="8" id="KW-0804">Transcription</keyword>
<dbReference type="Pfam" id="PF00486">
    <property type="entry name" value="Trans_reg_C"/>
    <property type="match status" value="1"/>
</dbReference>
<evidence type="ECO:0000256" key="3">
    <source>
        <dbReference type="ARBA" id="ARBA00022553"/>
    </source>
</evidence>
<protein>
    <recommendedName>
        <fullName evidence="15">Two-component response regulator</fullName>
    </recommendedName>
</protein>
<dbReference type="EMBL" id="JSXS01000015">
    <property type="protein sequence ID" value="KIL33276.1"/>
    <property type="molecule type" value="Genomic_DNA"/>
</dbReference>
<keyword evidence="5" id="KW-0805">Transcription regulation</keyword>
<comment type="subcellular location">
    <subcellularLocation>
        <location evidence="1">Cytoplasm</location>
    </subcellularLocation>
</comment>
<dbReference type="PANTHER" id="PTHR48111">
    <property type="entry name" value="REGULATOR OF RPOS"/>
    <property type="match status" value="1"/>
</dbReference>
<proteinExistence type="predicted"/>
<dbReference type="PROSITE" id="PS51755">
    <property type="entry name" value="OMPR_PHOB"/>
    <property type="match status" value="1"/>
</dbReference>
<feature type="domain" description="Response regulatory" evidence="11">
    <location>
        <begin position="19"/>
        <end position="132"/>
    </location>
</feature>
<keyword evidence="6 10" id="KW-0238">DNA-binding</keyword>
<organism evidence="13 14">
    <name type="scientific">Bacillus subtilis subsp. subtilis</name>
    <dbReference type="NCBI Taxonomy" id="135461"/>
    <lineage>
        <taxon>Bacteria</taxon>
        <taxon>Bacillati</taxon>
        <taxon>Bacillota</taxon>
        <taxon>Bacilli</taxon>
        <taxon>Bacillales</taxon>
        <taxon>Bacillaceae</taxon>
        <taxon>Bacillus</taxon>
    </lineage>
</organism>
<dbReference type="AlphaFoldDB" id="A0ABD3ZYR6"/>
<evidence type="ECO:0000256" key="10">
    <source>
        <dbReference type="PROSITE-ProRule" id="PRU01091"/>
    </source>
</evidence>
<evidence type="ECO:0000256" key="6">
    <source>
        <dbReference type="ARBA" id="ARBA00023125"/>
    </source>
</evidence>
<dbReference type="CDD" id="cd00383">
    <property type="entry name" value="trans_reg_C"/>
    <property type="match status" value="1"/>
</dbReference>
<feature type="DNA-binding region" description="OmpR/PhoB-type" evidence="10">
    <location>
        <begin position="148"/>
        <end position="248"/>
    </location>
</feature>
<dbReference type="Gene3D" id="1.10.10.10">
    <property type="entry name" value="Winged helix-like DNA-binding domain superfamily/Winged helix DNA-binding domain"/>
    <property type="match status" value="1"/>
</dbReference>
<dbReference type="InterPro" id="IPR001789">
    <property type="entry name" value="Sig_transdc_resp-reg_receiver"/>
</dbReference>
<reference evidence="13 14" key="1">
    <citation type="submission" date="2014-11" db="EMBL/GenBank/DDBJ databases">
        <title>Draft Genome Sequences of Nine Bacillus subtilis Strains that Form Spores with High Heat-Resistance.</title>
        <authorList>
            <person name="Krawcyk A.O."/>
            <person name="Berendsen E.M."/>
            <person name="de Jong A."/>
            <person name="Holsappel S."/>
            <person name="Eijlander R.T."/>
            <person name="Wells-Bennik M."/>
            <person name="Kuipers O.P."/>
        </authorList>
    </citation>
    <scope>NUCLEOTIDE SEQUENCE [LARGE SCALE GENOMIC DNA]</scope>
    <source>
        <strain evidence="13 14">B4067</strain>
    </source>
</reference>
<evidence type="ECO:0000256" key="4">
    <source>
        <dbReference type="ARBA" id="ARBA00023012"/>
    </source>
</evidence>
<dbReference type="Pfam" id="PF00072">
    <property type="entry name" value="Response_reg"/>
    <property type="match status" value="1"/>
</dbReference>
<evidence type="ECO:0000256" key="8">
    <source>
        <dbReference type="ARBA" id="ARBA00023163"/>
    </source>
</evidence>
<dbReference type="InterPro" id="IPR039420">
    <property type="entry name" value="WalR-like"/>
</dbReference>
<feature type="domain" description="OmpR/PhoB-type" evidence="12">
    <location>
        <begin position="148"/>
        <end position="248"/>
    </location>
</feature>
<name>A0ABD3ZYR6_BACIU</name>